<dbReference type="PROSITE" id="PS01125">
    <property type="entry name" value="ROK"/>
    <property type="match status" value="1"/>
</dbReference>
<dbReference type="SUPFAM" id="SSF53067">
    <property type="entry name" value="Actin-like ATPase domain"/>
    <property type="match status" value="1"/>
</dbReference>
<evidence type="ECO:0000256" key="1">
    <source>
        <dbReference type="ARBA" id="ARBA00006479"/>
    </source>
</evidence>
<sequence length="319" mass="33980">MEKWLVGVDVGGTNIKFAFLSDDGDIVYRWSIPTDVTNDGQNIIPDIASSILHKLHENNQTTNNVKGIGIGAPAFMNMETGFIFEAINLGWKDIDIKSELERRLMLPVVIDNDANVAAIGEMWKGAGIGSKDLLCITIGTGIGGGIIINGEIVHGTNGMAGEIGHITVNLENGILCNCGKYGCLETKSSATGMVQQAIAEIDNHPESLLFISYKQTGQLTAKMIVQAALEKDEYALKIVDTSCYYLGLAIANIANTINPSRIVIGGGVSKAGSLLLNSIQKYFNQFALPRVKMGADLAIATLGNDAGVIGAAWLVKNKL</sequence>
<dbReference type="PANTHER" id="PTHR18964">
    <property type="entry name" value="ROK (REPRESSOR, ORF, KINASE) FAMILY"/>
    <property type="match status" value="1"/>
</dbReference>
<protein>
    <recommendedName>
        <fullName evidence="3">Glucokinase</fullName>
        <ecNumber evidence="2">2.7.1.2</ecNumber>
    </recommendedName>
    <alternativeName>
        <fullName evidence="8">Glucose kinase</fullName>
    </alternativeName>
</protein>
<dbReference type="AlphaFoldDB" id="A0A072NMQ7"/>
<keyword evidence="7" id="KW-0067">ATP-binding</keyword>
<dbReference type="GO" id="GO:0006096">
    <property type="term" value="P:glycolytic process"/>
    <property type="evidence" value="ECO:0007669"/>
    <property type="project" value="InterPro"/>
</dbReference>
<comment type="caution">
    <text evidence="9">The sequence shown here is derived from an EMBL/GenBank/DDBJ whole genome shotgun (WGS) entry which is preliminary data.</text>
</comment>
<evidence type="ECO:0000256" key="8">
    <source>
        <dbReference type="ARBA" id="ARBA00032386"/>
    </source>
</evidence>
<dbReference type="GO" id="GO:0005737">
    <property type="term" value="C:cytoplasm"/>
    <property type="evidence" value="ECO:0007669"/>
    <property type="project" value="InterPro"/>
</dbReference>
<evidence type="ECO:0000256" key="5">
    <source>
        <dbReference type="ARBA" id="ARBA00022741"/>
    </source>
</evidence>
<evidence type="ECO:0000313" key="10">
    <source>
        <dbReference type="Proteomes" id="UP000027936"/>
    </source>
</evidence>
<organism evidence="9 10">
    <name type="scientific">Schinkia azotoformans MEV2011</name>
    <dbReference type="NCBI Taxonomy" id="1348973"/>
    <lineage>
        <taxon>Bacteria</taxon>
        <taxon>Bacillati</taxon>
        <taxon>Bacillota</taxon>
        <taxon>Bacilli</taxon>
        <taxon>Bacillales</taxon>
        <taxon>Bacillaceae</taxon>
        <taxon>Calidifontibacillus/Schinkia group</taxon>
        <taxon>Schinkia</taxon>
    </lineage>
</organism>
<dbReference type="InterPro" id="IPR049874">
    <property type="entry name" value="ROK_cs"/>
</dbReference>
<evidence type="ECO:0000256" key="4">
    <source>
        <dbReference type="ARBA" id="ARBA00022679"/>
    </source>
</evidence>
<dbReference type="GO" id="GO:0004340">
    <property type="term" value="F:glucokinase activity"/>
    <property type="evidence" value="ECO:0007669"/>
    <property type="project" value="UniProtKB-EC"/>
</dbReference>
<name>A0A072NMQ7_SCHAZ</name>
<dbReference type="InterPro" id="IPR000600">
    <property type="entry name" value="ROK"/>
</dbReference>
<keyword evidence="6 9" id="KW-0418">Kinase</keyword>
<evidence type="ECO:0000313" key="9">
    <source>
        <dbReference type="EMBL" id="KEF38726.1"/>
    </source>
</evidence>
<evidence type="ECO:0000256" key="2">
    <source>
        <dbReference type="ARBA" id="ARBA00012323"/>
    </source>
</evidence>
<dbReference type="Gene3D" id="3.30.420.40">
    <property type="match status" value="2"/>
</dbReference>
<dbReference type="PANTHER" id="PTHR18964:SF149">
    <property type="entry name" value="BIFUNCTIONAL UDP-N-ACETYLGLUCOSAMINE 2-EPIMERASE_N-ACETYLMANNOSAMINE KINASE"/>
    <property type="match status" value="1"/>
</dbReference>
<dbReference type="InterPro" id="IPR043129">
    <property type="entry name" value="ATPase_NBD"/>
</dbReference>
<dbReference type="NCBIfam" id="TIGR00744">
    <property type="entry name" value="ROK_glcA_fam"/>
    <property type="match status" value="1"/>
</dbReference>
<keyword evidence="5" id="KW-0547">Nucleotide-binding</keyword>
<dbReference type="EC" id="2.7.1.2" evidence="2"/>
<reference evidence="9 10" key="1">
    <citation type="submission" date="2014-04" db="EMBL/GenBank/DDBJ databases">
        <title>Draft genome sequence of Bacillus azotoformans MEV2011, a (co-) denitrifying strain unable to grow in the presence of oxygen.</title>
        <authorList>
            <person name="Nielsen M."/>
            <person name="Schreiber L."/>
            <person name="Finster K."/>
            <person name="Schramm A."/>
        </authorList>
    </citation>
    <scope>NUCLEOTIDE SEQUENCE [LARGE SCALE GENOMIC DNA]</scope>
    <source>
        <strain evidence="9 10">MEV2011</strain>
    </source>
</reference>
<gene>
    <name evidence="9" type="ORF">M670_01937</name>
</gene>
<evidence type="ECO:0000256" key="3">
    <source>
        <dbReference type="ARBA" id="ARBA00014701"/>
    </source>
</evidence>
<proteinExistence type="inferred from homology"/>
<dbReference type="EMBL" id="JJRY01000006">
    <property type="protein sequence ID" value="KEF38726.1"/>
    <property type="molecule type" value="Genomic_DNA"/>
</dbReference>
<dbReference type="PATRIC" id="fig|1348973.3.peg.1887"/>
<dbReference type="Pfam" id="PF00480">
    <property type="entry name" value="ROK"/>
    <property type="match status" value="1"/>
</dbReference>
<accession>A0A072NMQ7</accession>
<evidence type="ECO:0000256" key="6">
    <source>
        <dbReference type="ARBA" id="ARBA00022777"/>
    </source>
</evidence>
<dbReference type="OrthoDB" id="9810372at2"/>
<dbReference type="RefSeq" id="WP_003332414.1">
    <property type="nucleotide sequence ID" value="NZ_JJRY01000006.1"/>
</dbReference>
<dbReference type="InterPro" id="IPR004654">
    <property type="entry name" value="ROK_glcA"/>
</dbReference>
<dbReference type="Proteomes" id="UP000027936">
    <property type="component" value="Unassembled WGS sequence"/>
</dbReference>
<dbReference type="GeneID" id="89467489"/>
<keyword evidence="4 9" id="KW-0808">Transferase</keyword>
<comment type="similarity">
    <text evidence="1">Belongs to the ROK (NagC/XylR) family.</text>
</comment>
<dbReference type="GO" id="GO:0005524">
    <property type="term" value="F:ATP binding"/>
    <property type="evidence" value="ECO:0007669"/>
    <property type="project" value="UniProtKB-KW"/>
</dbReference>
<evidence type="ECO:0000256" key="7">
    <source>
        <dbReference type="ARBA" id="ARBA00022840"/>
    </source>
</evidence>